<sequence length="63" mass="7433">MKFERVFNFLTALFELQIFDKVLRFILSKLCNCAIDLKLRTSITIGRPIEILVYRSDILIALR</sequence>
<gene>
    <name evidence="1" type="ORF">SDC9_210270</name>
</gene>
<proteinExistence type="predicted"/>
<comment type="caution">
    <text evidence="1">The sequence shown here is derived from an EMBL/GenBank/DDBJ whole genome shotgun (WGS) entry which is preliminary data.</text>
</comment>
<evidence type="ECO:0000313" key="1">
    <source>
        <dbReference type="EMBL" id="MPN62521.1"/>
    </source>
</evidence>
<protein>
    <submittedName>
        <fullName evidence="1">Uncharacterized protein</fullName>
    </submittedName>
</protein>
<organism evidence="1">
    <name type="scientific">bioreactor metagenome</name>
    <dbReference type="NCBI Taxonomy" id="1076179"/>
    <lineage>
        <taxon>unclassified sequences</taxon>
        <taxon>metagenomes</taxon>
        <taxon>ecological metagenomes</taxon>
    </lineage>
</organism>
<dbReference type="EMBL" id="VSSQ01140639">
    <property type="protein sequence ID" value="MPN62521.1"/>
    <property type="molecule type" value="Genomic_DNA"/>
</dbReference>
<dbReference type="AlphaFoldDB" id="A0A645JFY4"/>
<name>A0A645JFY4_9ZZZZ</name>
<accession>A0A645JFY4</accession>
<reference evidence="1" key="1">
    <citation type="submission" date="2019-08" db="EMBL/GenBank/DDBJ databases">
        <authorList>
            <person name="Kucharzyk K."/>
            <person name="Murdoch R.W."/>
            <person name="Higgins S."/>
            <person name="Loffler F."/>
        </authorList>
    </citation>
    <scope>NUCLEOTIDE SEQUENCE</scope>
</reference>